<evidence type="ECO:0000313" key="2">
    <source>
        <dbReference type="EMBL" id="EGH23886.1"/>
    </source>
</evidence>
<accession>A0A656GCS7</accession>
<feature type="region of interest" description="Disordered" evidence="1">
    <location>
        <begin position="1"/>
        <end position="25"/>
    </location>
</feature>
<evidence type="ECO:0000313" key="3">
    <source>
        <dbReference type="Proteomes" id="UP000003465"/>
    </source>
</evidence>
<reference evidence="2 3" key="1">
    <citation type="journal article" date="2011" name="PLoS Pathog.">
        <title>Dynamic evolution of pathogenicity revealed by sequencing and comparative genomics of 19 Pseudomonas syringae isolates.</title>
        <authorList>
            <person name="Baltrus D.A."/>
            <person name="Nishimura M.T."/>
            <person name="Romanchuk A."/>
            <person name="Chang J.H."/>
            <person name="Mukhtar M.S."/>
            <person name="Cherkis K."/>
            <person name="Roach J."/>
            <person name="Grant S.R."/>
            <person name="Jones C.D."/>
            <person name="Dangl J.L."/>
        </authorList>
    </citation>
    <scope>NUCLEOTIDE SEQUENCE [LARGE SCALE GENOMIC DNA]</scope>
    <source>
        <strain evidence="2 3">301020</strain>
    </source>
</reference>
<dbReference type="EMBL" id="AEAG01000826">
    <property type="protein sequence ID" value="EGH23886.1"/>
    <property type="molecule type" value="Genomic_DNA"/>
</dbReference>
<name>A0A656GCS7_PSEA0</name>
<sequence>MGELITEGDRRPVDTGTDSPGKARAGRLQVGNYRGYLHEGFRVC</sequence>
<proteinExistence type="predicted"/>
<organism evidence="2 3">
    <name type="scientific">Pseudomonas amygdali pv. mori str. 301020</name>
    <dbReference type="NCBI Taxonomy" id="629261"/>
    <lineage>
        <taxon>Bacteria</taxon>
        <taxon>Pseudomonadati</taxon>
        <taxon>Pseudomonadota</taxon>
        <taxon>Gammaproteobacteria</taxon>
        <taxon>Pseudomonadales</taxon>
        <taxon>Pseudomonadaceae</taxon>
        <taxon>Pseudomonas</taxon>
        <taxon>Pseudomonas amygdali</taxon>
    </lineage>
</organism>
<dbReference type="AlphaFoldDB" id="A0A656GCS7"/>
<protein>
    <submittedName>
        <fullName evidence="2">Uncharacterized protein</fullName>
    </submittedName>
</protein>
<comment type="caution">
    <text evidence="2">The sequence shown here is derived from an EMBL/GenBank/DDBJ whole genome shotgun (WGS) entry which is preliminary data.</text>
</comment>
<gene>
    <name evidence="2" type="ORF">PSYMO_21463</name>
</gene>
<dbReference type="Proteomes" id="UP000003465">
    <property type="component" value="Unassembled WGS sequence"/>
</dbReference>
<evidence type="ECO:0000256" key="1">
    <source>
        <dbReference type="SAM" id="MobiDB-lite"/>
    </source>
</evidence>